<organism evidence="8 9">
    <name type="scientific">Chitinophaga lutea</name>
    <dbReference type="NCBI Taxonomy" id="2488634"/>
    <lineage>
        <taxon>Bacteria</taxon>
        <taxon>Pseudomonadati</taxon>
        <taxon>Bacteroidota</taxon>
        <taxon>Chitinophagia</taxon>
        <taxon>Chitinophagales</taxon>
        <taxon>Chitinophagaceae</taxon>
        <taxon>Chitinophaga</taxon>
    </lineage>
</organism>
<keyword evidence="3" id="KW-0378">Hydrolase</keyword>
<keyword evidence="1" id="KW-0645">Protease</keyword>
<keyword evidence="9" id="KW-1185">Reference proteome</keyword>
<dbReference type="NCBIfam" id="TIGR00608">
    <property type="entry name" value="radc"/>
    <property type="match status" value="1"/>
</dbReference>
<keyword evidence="2" id="KW-0479">Metal-binding</keyword>
<dbReference type="InterPro" id="IPR001405">
    <property type="entry name" value="UPF0758"/>
</dbReference>
<dbReference type="RefSeq" id="WP_123848748.1">
    <property type="nucleotide sequence ID" value="NZ_RPDH01000002.1"/>
</dbReference>
<evidence type="ECO:0000256" key="2">
    <source>
        <dbReference type="ARBA" id="ARBA00022723"/>
    </source>
</evidence>
<dbReference type="GO" id="GO:0008237">
    <property type="term" value="F:metallopeptidase activity"/>
    <property type="evidence" value="ECO:0007669"/>
    <property type="project" value="UniProtKB-KW"/>
</dbReference>
<dbReference type="GO" id="GO:0046872">
    <property type="term" value="F:metal ion binding"/>
    <property type="evidence" value="ECO:0007669"/>
    <property type="project" value="UniProtKB-KW"/>
</dbReference>
<dbReference type="PROSITE" id="PS50249">
    <property type="entry name" value="MPN"/>
    <property type="match status" value="1"/>
</dbReference>
<dbReference type="GO" id="GO:0006508">
    <property type="term" value="P:proteolysis"/>
    <property type="evidence" value="ECO:0007669"/>
    <property type="project" value="UniProtKB-KW"/>
</dbReference>
<dbReference type="Pfam" id="PF04002">
    <property type="entry name" value="RadC"/>
    <property type="match status" value="1"/>
</dbReference>
<evidence type="ECO:0000256" key="6">
    <source>
        <dbReference type="RuleBase" id="RU003797"/>
    </source>
</evidence>
<dbReference type="PANTHER" id="PTHR30471">
    <property type="entry name" value="DNA REPAIR PROTEIN RADC"/>
    <property type="match status" value="1"/>
</dbReference>
<dbReference type="PANTHER" id="PTHR30471:SF3">
    <property type="entry name" value="UPF0758 PROTEIN YEES-RELATED"/>
    <property type="match status" value="1"/>
</dbReference>
<dbReference type="AlphaFoldDB" id="A0A3N4PSL9"/>
<comment type="similarity">
    <text evidence="6">Belongs to the UPF0758 family.</text>
</comment>
<dbReference type="InterPro" id="IPR037518">
    <property type="entry name" value="MPN"/>
</dbReference>
<dbReference type="InterPro" id="IPR025657">
    <property type="entry name" value="RadC_JAB"/>
</dbReference>
<dbReference type="InterPro" id="IPR020891">
    <property type="entry name" value="UPF0758_CS"/>
</dbReference>
<accession>A0A3N4PSL9</accession>
<name>A0A3N4PSL9_9BACT</name>
<comment type="caution">
    <text evidence="8">The sequence shown here is derived from an EMBL/GenBank/DDBJ whole genome shotgun (WGS) entry which is preliminary data.</text>
</comment>
<feature type="domain" description="MPN" evidence="7">
    <location>
        <begin position="125"/>
        <end position="247"/>
    </location>
</feature>
<proteinExistence type="inferred from homology"/>
<dbReference type="CDD" id="cd08071">
    <property type="entry name" value="MPN_DUF2466"/>
    <property type="match status" value="1"/>
</dbReference>
<dbReference type="InterPro" id="IPR046778">
    <property type="entry name" value="UPF0758_N"/>
</dbReference>
<evidence type="ECO:0000313" key="8">
    <source>
        <dbReference type="EMBL" id="RPE09769.1"/>
    </source>
</evidence>
<dbReference type="NCBIfam" id="NF000642">
    <property type="entry name" value="PRK00024.1"/>
    <property type="match status" value="1"/>
</dbReference>
<dbReference type="OrthoDB" id="9804482at2"/>
<protein>
    <submittedName>
        <fullName evidence="8">DNA repair protein RadC</fullName>
    </submittedName>
</protein>
<dbReference type="Gene3D" id="3.40.140.10">
    <property type="entry name" value="Cytidine Deaminase, domain 2"/>
    <property type="match status" value="1"/>
</dbReference>
<evidence type="ECO:0000313" key="9">
    <source>
        <dbReference type="Proteomes" id="UP000278351"/>
    </source>
</evidence>
<dbReference type="PROSITE" id="PS01302">
    <property type="entry name" value="UPF0758"/>
    <property type="match status" value="1"/>
</dbReference>
<keyword evidence="5" id="KW-0482">Metalloprotease</keyword>
<sequence length="247" mass="26853">MDVNPTFLPPISNYLIHPRALPPICDWAVDDRPREKLLQKGPAALSHAELLAILIHSGNRELSAVSLAQSILLGCGNDLSELGRLGLYELSRFAGIGEAKAATIMAAMELGRRRQTAALSSNRTVLYNSADAAALLKPLLEDQPCETFYAVYLNHANKVLGHSCISTGGRTSTTVDPRLVFEAALLHKATRILLCHNHPSGNLRPSHADVTMTLRLKEAGKLLDIDVIDHVIVADTGYFSLREDGMM</sequence>
<dbReference type="Pfam" id="PF20582">
    <property type="entry name" value="UPF0758_N"/>
    <property type="match status" value="1"/>
</dbReference>
<gene>
    <name evidence="8" type="primary">radC</name>
    <name evidence="8" type="ORF">EGT74_22630</name>
</gene>
<evidence type="ECO:0000256" key="3">
    <source>
        <dbReference type="ARBA" id="ARBA00022801"/>
    </source>
</evidence>
<dbReference type="EMBL" id="RPDH01000002">
    <property type="protein sequence ID" value="RPE09769.1"/>
    <property type="molecule type" value="Genomic_DNA"/>
</dbReference>
<dbReference type="Proteomes" id="UP000278351">
    <property type="component" value="Unassembled WGS sequence"/>
</dbReference>
<keyword evidence="4" id="KW-0862">Zinc</keyword>
<evidence type="ECO:0000256" key="5">
    <source>
        <dbReference type="ARBA" id="ARBA00023049"/>
    </source>
</evidence>
<evidence type="ECO:0000259" key="7">
    <source>
        <dbReference type="PROSITE" id="PS50249"/>
    </source>
</evidence>
<evidence type="ECO:0000256" key="1">
    <source>
        <dbReference type="ARBA" id="ARBA00022670"/>
    </source>
</evidence>
<reference evidence="8 9" key="1">
    <citation type="submission" date="2018-11" db="EMBL/GenBank/DDBJ databases">
        <title>Chitinophaga lutea sp.nov., isolate from arsenic contaminated soil.</title>
        <authorList>
            <person name="Zong Y."/>
        </authorList>
    </citation>
    <scope>NUCLEOTIDE SEQUENCE [LARGE SCALE GENOMIC DNA]</scope>
    <source>
        <strain evidence="8 9">ZY74</strain>
    </source>
</reference>
<evidence type="ECO:0000256" key="4">
    <source>
        <dbReference type="ARBA" id="ARBA00022833"/>
    </source>
</evidence>